<keyword evidence="2" id="KW-1185">Reference proteome</keyword>
<accession>A0ABR1U454</accession>
<reference evidence="1 2" key="1">
    <citation type="submission" date="2023-01" db="EMBL/GenBank/DDBJ databases">
        <title>Analysis of 21 Apiospora genomes using comparative genomics revels a genus with tremendous synthesis potential of carbohydrate active enzymes and secondary metabolites.</title>
        <authorList>
            <person name="Sorensen T."/>
        </authorList>
    </citation>
    <scope>NUCLEOTIDE SEQUENCE [LARGE SCALE GENOMIC DNA]</scope>
    <source>
        <strain evidence="1 2">CBS 83171</strain>
    </source>
</reference>
<gene>
    <name evidence="1" type="ORF">PG996_012030</name>
</gene>
<dbReference type="Proteomes" id="UP001446871">
    <property type="component" value="Unassembled WGS sequence"/>
</dbReference>
<dbReference type="EMBL" id="JAQQWM010000008">
    <property type="protein sequence ID" value="KAK8052729.1"/>
    <property type="molecule type" value="Genomic_DNA"/>
</dbReference>
<proteinExistence type="predicted"/>
<name>A0ABR1U454_9PEZI</name>
<comment type="caution">
    <text evidence="1">The sequence shown here is derived from an EMBL/GenBank/DDBJ whole genome shotgun (WGS) entry which is preliminary data.</text>
</comment>
<evidence type="ECO:0000313" key="2">
    <source>
        <dbReference type="Proteomes" id="UP001446871"/>
    </source>
</evidence>
<evidence type="ECO:0000313" key="1">
    <source>
        <dbReference type="EMBL" id="KAK8052729.1"/>
    </source>
</evidence>
<sequence>MFDLKAYDPLGIGLRNLAISRDALHSSGWLKLLPEHLDPPVRTAYLEILFLLREVPVRGVGVRFSDGFPIMTREPVFDRLRTDPGPINRDLEKVIIATPDPRETMNPGHELLANAGRPIADGDAVFGHADAERYLEKESKQWKAALATVSGFHKDKVPYTRSPGEVDAAFGFWLFPVDSDDKAPLGLTEDDPLQWHRVLDLSNHWPELAHSDMAR</sequence>
<protein>
    <submittedName>
        <fullName evidence="1">Uncharacterized protein</fullName>
    </submittedName>
</protein>
<organism evidence="1 2">
    <name type="scientific">Apiospora saccharicola</name>
    <dbReference type="NCBI Taxonomy" id="335842"/>
    <lineage>
        <taxon>Eukaryota</taxon>
        <taxon>Fungi</taxon>
        <taxon>Dikarya</taxon>
        <taxon>Ascomycota</taxon>
        <taxon>Pezizomycotina</taxon>
        <taxon>Sordariomycetes</taxon>
        <taxon>Xylariomycetidae</taxon>
        <taxon>Amphisphaeriales</taxon>
        <taxon>Apiosporaceae</taxon>
        <taxon>Apiospora</taxon>
    </lineage>
</organism>